<gene>
    <name evidence="2" type="ORF">SAMN05216273_1016</name>
</gene>
<dbReference type="InterPro" id="IPR018392">
    <property type="entry name" value="LysM"/>
</dbReference>
<proteinExistence type="predicted"/>
<dbReference type="RefSeq" id="WP_089740848.1">
    <property type="nucleotide sequence ID" value="NZ_FNHD01000001.1"/>
</dbReference>
<evidence type="ECO:0000313" key="2">
    <source>
        <dbReference type="EMBL" id="SDL40159.1"/>
    </source>
</evidence>
<keyword evidence="3" id="KW-1185">Reference proteome</keyword>
<evidence type="ECO:0000259" key="1">
    <source>
        <dbReference type="PROSITE" id="PS51782"/>
    </source>
</evidence>
<dbReference type="PROSITE" id="PS51782">
    <property type="entry name" value="LYSM"/>
    <property type="match status" value="1"/>
</dbReference>
<name>A0ABY0QNQ9_9FLAO</name>
<sequence>MSLYIRTHIVQKGETIEDIVSQYNIPNVEMLRYFHNQNCPKDRSHIGSVVFAGQEIFIPEKTDIDSIIEDQNKKRKEKKQLEQNHLKNTILYLDVFAIKKQYRVTVENSKNGVSEKISFDVCCRYIDKDENNLPILEYKKGKYLINDKEPDTKLNDLALEAIQFLYPLEFSLEQNYAKPHIITNLKEIRKRWENLKNKIKNSYSDAYSLKYIKVMDESMNEGLSKHILNDLFLQFFFAPYVKYENGIYDDERNFHTYKIRYQDTMEMQITEDEIQIEQKAYCIDLRTPQQILSKWKPDEENAQEENEEVLESYIEGSYILDINDKILKEAKIELKTNFYEEEIIQVEINTIEI</sequence>
<accession>A0ABY0QNQ9</accession>
<dbReference type="EMBL" id="FNHD01000001">
    <property type="protein sequence ID" value="SDL40159.1"/>
    <property type="molecule type" value="Genomic_DNA"/>
</dbReference>
<dbReference type="Proteomes" id="UP000199242">
    <property type="component" value="Unassembled WGS sequence"/>
</dbReference>
<protein>
    <recommendedName>
        <fullName evidence="1">LysM domain-containing protein</fullName>
    </recommendedName>
</protein>
<evidence type="ECO:0000313" key="3">
    <source>
        <dbReference type="Proteomes" id="UP000199242"/>
    </source>
</evidence>
<feature type="domain" description="LysM" evidence="1">
    <location>
        <begin position="6"/>
        <end position="58"/>
    </location>
</feature>
<organism evidence="2 3">
    <name type="scientific">Chryseobacterium taihuense</name>
    <dbReference type="NCBI Taxonomy" id="1141221"/>
    <lineage>
        <taxon>Bacteria</taxon>
        <taxon>Pseudomonadati</taxon>
        <taxon>Bacteroidota</taxon>
        <taxon>Flavobacteriia</taxon>
        <taxon>Flavobacteriales</taxon>
        <taxon>Weeksellaceae</taxon>
        <taxon>Chryseobacterium group</taxon>
        <taxon>Chryseobacterium</taxon>
    </lineage>
</organism>
<reference evidence="2 3" key="1">
    <citation type="submission" date="2016-10" db="EMBL/GenBank/DDBJ databases">
        <authorList>
            <person name="Varghese N."/>
            <person name="Submissions S."/>
        </authorList>
    </citation>
    <scope>NUCLEOTIDE SEQUENCE [LARGE SCALE GENOMIC DNA]</scope>
    <source>
        <strain evidence="2 3">CGMCC 1.10941</strain>
    </source>
</reference>
<comment type="caution">
    <text evidence="2">The sequence shown here is derived from an EMBL/GenBank/DDBJ whole genome shotgun (WGS) entry which is preliminary data.</text>
</comment>